<dbReference type="InterPro" id="IPR000014">
    <property type="entry name" value="PAS"/>
</dbReference>
<comment type="cofactor">
    <cofactor evidence="1">
        <name>Mg(2+)</name>
        <dbReference type="ChEBI" id="CHEBI:18420"/>
    </cofactor>
</comment>
<dbReference type="PANTHER" id="PTHR44757">
    <property type="entry name" value="DIGUANYLATE CYCLASE DGCP"/>
    <property type="match status" value="1"/>
</dbReference>
<gene>
    <name evidence="8" type="ORF">JT25_021815</name>
</gene>
<feature type="domain" description="PAC" evidence="6">
    <location>
        <begin position="224"/>
        <end position="276"/>
    </location>
</feature>
<dbReference type="InterPro" id="IPR001789">
    <property type="entry name" value="Sig_transdc_resp-reg_receiver"/>
</dbReference>
<dbReference type="GO" id="GO:0003824">
    <property type="term" value="F:catalytic activity"/>
    <property type="evidence" value="ECO:0007669"/>
    <property type="project" value="UniProtKB-ARBA"/>
</dbReference>
<dbReference type="Pfam" id="PF00990">
    <property type="entry name" value="GGDEF"/>
    <property type="match status" value="1"/>
</dbReference>
<evidence type="ECO:0000259" key="5">
    <source>
        <dbReference type="PROSITE" id="PS50112"/>
    </source>
</evidence>
<dbReference type="CDD" id="cd01949">
    <property type="entry name" value="GGDEF"/>
    <property type="match status" value="1"/>
</dbReference>
<evidence type="ECO:0000313" key="9">
    <source>
        <dbReference type="Proteomes" id="UP000030512"/>
    </source>
</evidence>
<dbReference type="PROSITE" id="PS50110">
    <property type="entry name" value="RESPONSE_REGULATORY"/>
    <property type="match status" value="1"/>
</dbReference>
<evidence type="ECO:0000259" key="7">
    <source>
        <dbReference type="PROSITE" id="PS50887"/>
    </source>
</evidence>
<feature type="domain" description="PAS" evidence="5">
    <location>
        <begin position="323"/>
        <end position="411"/>
    </location>
</feature>
<dbReference type="InterPro" id="IPR029787">
    <property type="entry name" value="Nucleotide_cyclase"/>
</dbReference>
<dbReference type="SMART" id="SM00267">
    <property type="entry name" value="GGDEF"/>
    <property type="match status" value="1"/>
</dbReference>
<keyword evidence="3" id="KW-0175">Coiled coil</keyword>
<dbReference type="SUPFAM" id="SSF55785">
    <property type="entry name" value="PYP-like sensor domain (PAS domain)"/>
    <property type="match status" value="2"/>
</dbReference>
<evidence type="ECO:0000256" key="1">
    <source>
        <dbReference type="ARBA" id="ARBA00001946"/>
    </source>
</evidence>
<dbReference type="GO" id="GO:0000160">
    <property type="term" value="P:phosphorelay signal transduction system"/>
    <property type="evidence" value="ECO:0007669"/>
    <property type="project" value="InterPro"/>
</dbReference>
<dbReference type="InterPro" id="IPR013655">
    <property type="entry name" value="PAS_fold_3"/>
</dbReference>
<dbReference type="InterPro" id="IPR000160">
    <property type="entry name" value="GGDEF_dom"/>
</dbReference>
<dbReference type="CDD" id="cd00130">
    <property type="entry name" value="PAS"/>
    <property type="match status" value="2"/>
</dbReference>
<dbReference type="EMBL" id="CP014476">
    <property type="protein sequence ID" value="AMK79086.1"/>
    <property type="molecule type" value="Genomic_DNA"/>
</dbReference>
<dbReference type="SUPFAM" id="SSF52172">
    <property type="entry name" value="CheY-like"/>
    <property type="match status" value="1"/>
</dbReference>
<dbReference type="InterPro" id="IPR011006">
    <property type="entry name" value="CheY-like_superfamily"/>
</dbReference>
<dbReference type="Pfam" id="PF08447">
    <property type="entry name" value="PAS_3"/>
    <property type="match status" value="1"/>
</dbReference>
<dbReference type="Gene3D" id="3.40.50.2300">
    <property type="match status" value="1"/>
</dbReference>
<dbReference type="FunFam" id="3.30.70.270:FF:000001">
    <property type="entry name" value="Diguanylate cyclase domain protein"/>
    <property type="match status" value="1"/>
</dbReference>
<keyword evidence="9" id="KW-1185">Reference proteome</keyword>
<dbReference type="Proteomes" id="UP000030512">
    <property type="component" value="Chromosome"/>
</dbReference>
<dbReference type="SMART" id="SM00086">
    <property type="entry name" value="PAC"/>
    <property type="match status" value="2"/>
</dbReference>
<dbReference type="NCBIfam" id="TIGR00229">
    <property type="entry name" value="sensory_box"/>
    <property type="match status" value="2"/>
</dbReference>
<feature type="coiled-coil region" evidence="3">
    <location>
        <begin position="289"/>
        <end position="326"/>
    </location>
</feature>
<organism evidence="8 9">
    <name type="scientific">Methylomonas denitrificans</name>
    <dbReference type="NCBI Taxonomy" id="1538553"/>
    <lineage>
        <taxon>Bacteria</taxon>
        <taxon>Pseudomonadati</taxon>
        <taxon>Pseudomonadota</taxon>
        <taxon>Gammaproteobacteria</taxon>
        <taxon>Methylococcales</taxon>
        <taxon>Methylococcaceae</taxon>
        <taxon>Methylomonas</taxon>
    </lineage>
</organism>
<dbReference type="PANTHER" id="PTHR44757:SF4">
    <property type="entry name" value="DIGUANYLATE CYCLASE DGCE-RELATED"/>
    <property type="match status" value="1"/>
</dbReference>
<dbReference type="InterPro" id="IPR001610">
    <property type="entry name" value="PAC"/>
</dbReference>
<dbReference type="InterPro" id="IPR043128">
    <property type="entry name" value="Rev_trsase/Diguanyl_cyclase"/>
</dbReference>
<feature type="domain" description="Response regulatory" evidence="4">
    <location>
        <begin position="11"/>
        <end position="126"/>
    </location>
</feature>
<dbReference type="RefSeq" id="WP_062329642.1">
    <property type="nucleotide sequence ID" value="NZ_CP014476.1"/>
</dbReference>
<dbReference type="OrthoDB" id="9787514at2"/>
<protein>
    <recommendedName>
        <fullName evidence="10">Diguanylate cyclase</fullName>
    </recommendedName>
</protein>
<dbReference type="InterPro" id="IPR035965">
    <property type="entry name" value="PAS-like_dom_sf"/>
</dbReference>
<dbReference type="AlphaFoldDB" id="A0A140E6R2"/>
<dbReference type="KEGG" id="mdn:JT25_021815"/>
<feature type="modified residue" description="4-aspartylphosphate" evidence="2">
    <location>
        <position position="63"/>
    </location>
</feature>
<proteinExistence type="predicted"/>
<dbReference type="SUPFAM" id="SSF55073">
    <property type="entry name" value="Nucleotide cyclase"/>
    <property type="match status" value="1"/>
</dbReference>
<dbReference type="PROSITE" id="PS50112">
    <property type="entry name" value="PAS"/>
    <property type="match status" value="1"/>
</dbReference>
<dbReference type="Gene3D" id="3.30.70.270">
    <property type="match status" value="1"/>
</dbReference>
<dbReference type="PROSITE" id="PS50113">
    <property type="entry name" value="PAC"/>
    <property type="match status" value="1"/>
</dbReference>
<dbReference type="SMART" id="SM00091">
    <property type="entry name" value="PAS"/>
    <property type="match status" value="2"/>
</dbReference>
<dbReference type="STRING" id="1538553.JT25_021815"/>
<name>A0A140E6R2_9GAMM</name>
<evidence type="ECO:0000259" key="6">
    <source>
        <dbReference type="PROSITE" id="PS50113"/>
    </source>
</evidence>
<dbReference type="PROSITE" id="PS50887">
    <property type="entry name" value="GGDEF"/>
    <property type="match status" value="1"/>
</dbReference>
<reference evidence="8 9" key="1">
    <citation type="journal article" date="2015" name="Environ. Microbiol.">
        <title>Methane oxidation coupled to nitrate reduction under hypoxia by the Gammaproteobacterium Methylomonas denitrificans, sp. nov. type strain FJG1.</title>
        <authorList>
            <person name="Kits K.D."/>
            <person name="Klotz M.G."/>
            <person name="Stein L.Y."/>
        </authorList>
    </citation>
    <scope>NUCLEOTIDE SEQUENCE [LARGE SCALE GENOMIC DNA]</scope>
    <source>
        <strain evidence="8 9">FJG1</strain>
    </source>
</reference>
<dbReference type="NCBIfam" id="TIGR00254">
    <property type="entry name" value="GGDEF"/>
    <property type="match status" value="1"/>
</dbReference>
<dbReference type="Pfam" id="PF13426">
    <property type="entry name" value="PAS_9"/>
    <property type="match status" value="1"/>
</dbReference>
<sequence length="629" mass="70694">MDSSTAKSNIRLLLLANNEANRLVCKHALSQHQDCAFVIFEAETSCQDLKMARARQTDCILLDQHLTDMQGAEFLSQLAEYSPERTLPVIMLSAPDARATHKSRTGSFLIKISDTNLMKELSAEVLWAILEQQAMQETSNTLDKLRESEAKYRNLVQQLPVITYIASLETPGKLLYVSPQISQLGYPAEDWLEDSDRLLKRVHQDDLSITIEAYAHTYEHHAPLRCEYRLVDNKGISRWFLDEANIVRDESGESLFLQGVLVDISKDKETEQELCFYRQRLEELVVQRTQQLEKQCEILRSANANLDQALIALKQSNSELRNSETRFRLLLESAGEGIIGLDGAGSCTFVNQSALAMLGYAEDEVLGQDIPAMLDSMTSPELIHPKEEPWLENLFGDSSNPSNIQIFLRKDGGRFLVECASYPIECNGATDGSVLVFRDVTEFQAQFRKLAYRASHDPLTGLINRSEFERRLIRVLAGMHSGEKEHVLCFLDLDHFKDINDTYGHAAGDRVLSSFGALLASKIRQRDTLARLGGDEFALLLEHTTLDQAYGITNELCDCLRNMRLTWAGQEFSVYASIGITALTHTDRDIASALCHADAACYEAKKKGRNQIHVFNCPHNAIESPVLNS</sequence>
<dbReference type="Pfam" id="PF00072">
    <property type="entry name" value="Response_reg"/>
    <property type="match status" value="1"/>
</dbReference>
<accession>A0A140E6R2</accession>
<dbReference type="InterPro" id="IPR052155">
    <property type="entry name" value="Biofilm_reg_signaling"/>
</dbReference>
<evidence type="ECO:0000313" key="8">
    <source>
        <dbReference type="EMBL" id="AMK79086.1"/>
    </source>
</evidence>
<evidence type="ECO:0000256" key="2">
    <source>
        <dbReference type="PROSITE-ProRule" id="PRU00169"/>
    </source>
</evidence>
<dbReference type="InterPro" id="IPR000700">
    <property type="entry name" value="PAS-assoc_C"/>
</dbReference>
<keyword evidence="2" id="KW-0597">Phosphoprotein</keyword>
<evidence type="ECO:0008006" key="10">
    <source>
        <dbReference type="Google" id="ProtNLM"/>
    </source>
</evidence>
<evidence type="ECO:0000256" key="3">
    <source>
        <dbReference type="SAM" id="Coils"/>
    </source>
</evidence>
<feature type="domain" description="GGDEF" evidence="7">
    <location>
        <begin position="484"/>
        <end position="617"/>
    </location>
</feature>
<dbReference type="Gene3D" id="3.30.450.20">
    <property type="entry name" value="PAS domain"/>
    <property type="match status" value="2"/>
</dbReference>
<evidence type="ECO:0000259" key="4">
    <source>
        <dbReference type="PROSITE" id="PS50110"/>
    </source>
</evidence>